<feature type="signal peptide" evidence="12">
    <location>
        <begin position="1"/>
        <end position="24"/>
    </location>
</feature>
<keyword evidence="10" id="KW-0175">Coiled coil</keyword>
<evidence type="ECO:0000256" key="4">
    <source>
        <dbReference type="ARBA" id="ARBA00022475"/>
    </source>
</evidence>
<evidence type="ECO:0000256" key="5">
    <source>
        <dbReference type="ARBA" id="ARBA00022692"/>
    </source>
</evidence>
<feature type="chain" id="PRO_5028154160" description="Protein amnionless" evidence="12">
    <location>
        <begin position="25"/>
        <end position="533"/>
    </location>
</feature>
<dbReference type="GO" id="GO:0006898">
    <property type="term" value="P:receptor-mediated endocytosis"/>
    <property type="evidence" value="ECO:0007669"/>
    <property type="project" value="TreeGrafter"/>
</dbReference>
<comment type="caution">
    <text evidence="13">The sequence shown here is derived from an EMBL/GenBank/DDBJ whole genome shotgun (WGS) entry which is preliminary data.</text>
</comment>
<keyword evidence="9 11" id="KW-0472">Membrane</keyword>
<sequence length="533" mass="62384">MPKLFLFNFLIIIYLLPFLKQFLAESLLFEWIPSNQLSETKYWINKENCEKRENKNNSFVAILNGEMKVHNLVLPENGIIFFGNKAKIEEEKNKEKKQCLEESFNSPKIDEPNFFDGANWQIKNIKSVIEKEEDDENEEEEEEESISSNIFLLDAEKVPSIKDDVLFPKEKSSKISLNVQTTVRSLNFSGNLLSNDQLRHLPYTIEGQLQLILGNRVSIEYKKLNKSLIFNLPLGLVLKINEEKRKKDEKMKEREIFFGNPNSNFFEPQFSALCAFVNCEPFNSYCSLPLKPVGQCCEQCGAILSFRQNTLNFTKSLEIIKKYGKLIKDFEWLPKDSGISFVRIDNDDFHPLYQISILNKHPSNYNENQFCSVIWDIFKRIQQGINSHLPIEYQPSVENEDKFYFDLKLQCSRQVGIIHFKELVPWLFLGLICGVVLILALRSEYRRNPRLRLFIAESLRNERFLNINVKWRRGTNENVEIPANWNENNEINNETRMNLFTTVTGSVSEFVNKAFLKSTKIDENEELLEQDDE</sequence>
<dbReference type="Proteomes" id="UP000580250">
    <property type="component" value="Unassembled WGS sequence"/>
</dbReference>
<evidence type="ECO:0000256" key="11">
    <source>
        <dbReference type="SAM" id="Phobius"/>
    </source>
</evidence>
<evidence type="ECO:0000313" key="13">
    <source>
        <dbReference type="EMBL" id="CAD2169273.1"/>
    </source>
</evidence>
<dbReference type="OrthoDB" id="5803271at2759"/>
<evidence type="ECO:0000256" key="8">
    <source>
        <dbReference type="ARBA" id="ARBA00022989"/>
    </source>
</evidence>
<dbReference type="PANTHER" id="PTHR14995:SF2">
    <property type="entry name" value="PROTEIN AMNIONLESS"/>
    <property type="match status" value="1"/>
</dbReference>
<evidence type="ECO:0000256" key="9">
    <source>
        <dbReference type="ARBA" id="ARBA00023136"/>
    </source>
</evidence>
<comment type="subcellular location">
    <subcellularLocation>
        <location evidence="1">Cell membrane</location>
        <topology evidence="1">Single-pass type I membrane protein</topology>
    </subcellularLocation>
</comment>
<evidence type="ECO:0000256" key="6">
    <source>
        <dbReference type="ARBA" id="ARBA00022729"/>
    </source>
</evidence>
<keyword evidence="6 12" id="KW-0732">Signal</keyword>
<accession>A0A6V7V4B7</accession>
<keyword evidence="8 11" id="KW-1133">Transmembrane helix</keyword>
<reference evidence="13 14" key="1">
    <citation type="submission" date="2020-08" db="EMBL/GenBank/DDBJ databases">
        <authorList>
            <person name="Koutsovoulos G."/>
            <person name="Danchin GJ E."/>
        </authorList>
    </citation>
    <scope>NUCLEOTIDE SEQUENCE [LARGE SCALE GENOMIC DNA]</scope>
</reference>
<evidence type="ECO:0000256" key="7">
    <source>
        <dbReference type="ARBA" id="ARBA00022927"/>
    </source>
</evidence>
<evidence type="ECO:0000256" key="2">
    <source>
        <dbReference type="ARBA" id="ARBA00021200"/>
    </source>
</evidence>
<feature type="coiled-coil region" evidence="10">
    <location>
        <begin position="122"/>
        <end position="149"/>
    </location>
</feature>
<keyword evidence="7" id="KW-0653">Protein transport</keyword>
<evidence type="ECO:0000256" key="3">
    <source>
        <dbReference type="ARBA" id="ARBA00022448"/>
    </source>
</evidence>
<dbReference type="InterPro" id="IPR026112">
    <property type="entry name" value="AMN"/>
</dbReference>
<dbReference type="AlphaFoldDB" id="A0A6V7V4B7"/>
<feature type="transmembrane region" description="Helical" evidence="11">
    <location>
        <begin position="423"/>
        <end position="441"/>
    </location>
</feature>
<dbReference type="EMBL" id="CAJEWN010000151">
    <property type="protein sequence ID" value="CAD2169273.1"/>
    <property type="molecule type" value="Genomic_DNA"/>
</dbReference>
<evidence type="ECO:0000313" key="14">
    <source>
        <dbReference type="Proteomes" id="UP000580250"/>
    </source>
</evidence>
<keyword evidence="3" id="KW-0813">Transport</keyword>
<gene>
    <name evidence="13" type="ORF">MENT_LOCUS20604</name>
</gene>
<keyword evidence="5 11" id="KW-0812">Transmembrane</keyword>
<organism evidence="13 14">
    <name type="scientific">Meloidogyne enterolobii</name>
    <name type="common">Root-knot nematode worm</name>
    <name type="synonym">Meloidogyne mayaguensis</name>
    <dbReference type="NCBI Taxonomy" id="390850"/>
    <lineage>
        <taxon>Eukaryota</taxon>
        <taxon>Metazoa</taxon>
        <taxon>Ecdysozoa</taxon>
        <taxon>Nematoda</taxon>
        <taxon>Chromadorea</taxon>
        <taxon>Rhabditida</taxon>
        <taxon>Tylenchina</taxon>
        <taxon>Tylenchomorpha</taxon>
        <taxon>Tylenchoidea</taxon>
        <taxon>Meloidogynidae</taxon>
        <taxon>Meloidogyninae</taxon>
        <taxon>Meloidogyne</taxon>
    </lineage>
</organism>
<dbReference type="PANTHER" id="PTHR14995">
    <property type="entry name" value="AMNIONLESS"/>
    <property type="match status" value="1"/>
</dbReference>
<keyword evidence="4" id="KW-1003">Cell membrane</keyword>
<dbReference type="Pfam" id="PF14828">
    <property type="entry name" value="Amnionless"/>
    <property type="match status" value="2"/>
</dbReference>
<dbReference type="GO" id="GO:0015031">
    <property type="term" value="P:protein transport"/>
    <property type="evidence" value="ECO:0007669"/>
    <property type="project" value="UniProtKB-KW"/>
</dbReference>
<evidence type="ECO:0000256" key="10">
    <source>
        <dbReference type="SAM" id="Coils"/>
    </source>
</evidence>
<proteinExistence type="predicted"/>
<protein>
    <recommendedName>
        <fullName evidence="2">Protein amnionless</fullName>
    </recommendedName>
</protein>
<dbReference type="GO" id="GO:0016324">
    <property type="term" value="C:apical plasma membrane"/>
    <property type="evidence" value="ECO:0007669"/>
    <property type="project" value="TreeGrafter"/>
</dbReference>
<evidence type="ECO:0000256" key="1">
    <source>
        <dbReference type="ARBA" id="ARBA00004251"/>
    </source>
</evidence>
<dbReference type="GO" id="GO:0030139">
    <property type="term" value="C:endocytic vesicle"/>
    <property type="evidence" value="ECO:0007669"/>
    <property type="project" value="TreeGrafter"/>
</dbReference>
<name>A0A6V7V4B7_MELEN</name>
<evidence type="ECO:0000256" key="12">
    <source>
        <dbReference type="SAM" id="SignalP"/>
    </source>
</evidence>